<feature type="transmembrane region" description="Helical" evidence="1">
    <location>
        <begin position="71"/>
        <end position="92"/>
    </location>
</feature>
<feature type="signal peptide" evidence="2">
    <location>
        <begin position="1"/>
        <end position="18"/>
    </location>
</feature>
<organism evidence="4">
    <name type="scientific">Lepeophtheirus salmonis</name>
    <name type="common">Salmon louse</name>
    <name type="synonym">Caligus salmonis</name>
    <dbReference type="NCBI Taxonomy" id="72036"/>
    <lineage>
        <taxon>Eukaryota</taxon>
        <taxon>Metazoa</taxon>
        <taxon>Ecdysozoa</taxon>
        <taxon>Arthropoda</taxon>
        <taxon>Crustacea</taxon>
        <taxon>Multicrustacea</taxon>
        <taxon>Hexanauplia</taxon>
        <taxon>Copepoda</taxon>
        <taxon>Siphonostomatoida</taxon>
        <taxon>Caligidae</taxon>
        <taxon>Lepeophtheirus</taxon>
    </lineage>
</organism>
<keyword evidence="1" id="KW-0812">Transmembrane</keyword>
<keyword evidence="1" id="KW-0472">Membrane</keyword>
<evidence type="ECO:0000256" key="2">
    <source>
        <dbReference type="SAM" id="SignalP"/>
    </source>
</evidence>
<sequence>MVLKSLLLLLCLSLVVLGQDNSPSSLPVSQRNRWTPKYTAVPPNTPGLFFAADAEFYPSSFLPAIRAIKTYGGLATAGMIGVFLVVFIFQIFTRAISASKLAFTSRTIDPETLNAITNMAISAIEKYNELDGDE</sequence>
<name>A0A0K2TKU8_LEPSM</name>
<reference evidence="4" key="1">
    <citation type="submission" date="2014-05" db="EMBL/GenBank/DDBJ databases">
        <authorList>
            <person name="Chronopoulou M."/>
        </authorList>
    </citation>
    <scope>NUCLEOTIDE SEQUENCE</scope>
    <source>
        <tissue evidence="4">Whole organism</tissue>
    </source>
</reference>
<keyword evidence="2" id="KW-0732">Signal</keyword>
<dbReference type="AlphaFoldDB" id="A0A0K2TKU8"/>
<evidence type="ECO:0000313" key="5">
    <source>
        <dbReference type="Proteomes" id="UP000675881"/>
    </source>
</evidence>
<reference evidence="3" key="2">
    <citation type="submission" date="2021-02" db="EMBL/GenBank/DDBJ databases">
        <authorList>
            <person name="Bekaert M."/>
        </authorList>
    </citation>
    <scope>NUCLEOTIDE SEQUENCE</scope>
    <source>
        <strain evidence="3">IoA-00</strain>
    </source>
</reference>
<feature type="chain" id="PRO_5033227068" evidence="2">
    <location>
        <begin position="19"/>
        <end position="134"/>
    </location>
</feature>
<keyword evidence="1" id="KW-1133">Transmembrane helix</keyword>
<proteinExistence type="predicted"/>
<keyword evidence="5" id="KW-1185">Reference proteome</keyword>
<protein>
    <submittedName>
        <fullName evidence="3">(salmon louse) hypothetical protein</fullName>
    </submittedName>
</protein>
<gene>
    <name evidence="3" type="ORF">LSAA_5208</name>
</gene>
<accession>A0A0K2TKU8</accession>
<evidence type="ECO:0000256" key="1">
    <source>
        <dbReference type="SAM" id="Phobius"/>
    </source>
</evidence>
<evidence type="ECO:0000313" key="4">
    <source>
        <dbReference type="EMBL" id="CDW26121.1"/>
    </source>
</evidence>
<dbReference type="EMBL" id="HACA01008760">
    <property type="protein sequence ID" value="CDW26121.1"/>
    <property type="molecule type" value="Transcribed_RNA"/>
</dbReference>
<dbReference type="EMBL" id="HG994593">
    <property type="protein sequence ID" value="CAF2852997.1"/>
    <property type="molecule type" value="Genomic_DNA"/>
</dbReference>
<dbReference type="Proteomes" id="UP000675881">
    <property type="component" value="Chromosome 14"/>
</dbReference>
<evidence type="ECO:0000313" key="3">
    <source>
        <dbReference type="EMBL" id="CAF2852997.1"/>
    </source>
</evidence>